<protein>
    <submittedName>
        <fullName evidence="1">Uncharacterized protein</fullName>
    </submittedName>
</protein>
<sequence>MDSINFKKQTNTKEFIIPSEFPYDINQNANVITPLNYSLHPIASHKNYEKSVVLGGSLQSKVGHFGTSQMSSTTPTSLMGSGRESWDLIYQAAAEIAKMKMKGAEVLLENKKLLHQHQCQTPIKNSSSFYNAFVQRVREEQLWKQQERRCMYSNDHAQNYWNLEKQNRVGGPTIGLHGKNDQVAWQYLRQQNQENRTISEGTLMNGGSRNQFSCGVKKQSSGTGVFLPRSYGTNNHTNTNKSSTSNITDYVSLKFEFQPQPLIFLISLF</sequence>
<reference evidence="1 2" key="1">
    <citation type="submission" date="2024-01" db="EMBL/GenBank/DDBJ databases">
        <title>The complete chloroplast genome sequence of Lithospermum erythrorhizon: insights into the phylogenetic relationship among Boraginaceae species and the maternal lineages of purple gromwells.</title>
        <authorList>
            <person name="Okada T."/>
            <person name="Watanabe K."/>
        </authorList>
    </citation>
    <scope>NUCLEOTIDE SEQUENCE [LARGE SCALE GENOMIC DNA]</scope>
</reference>
<organism evidence="1 2">
    <name type="scientific">Lithospermum erythrorhizon</name>
    <name type="common">Purple gromwell</name>
    <name type="synonym">Lithospermum officinale var. erythrorhizon</name>
    <dbReference type="NCBI Taxonomy" id="34254"/>
    <lineage>
        <taxon>Eukaryota</taxon>
        <taxon>Viridiplantae</taxon>
        <taxon>Streptophyta</taxon>
        <taxon>Embryophyta</taxon>
        <taxon>Tracheophyta</taxon>
        <taxon>Spermatophyta</taxon>
        <taxon>Magnoliopsida</taxon>
        <taxon>eudicotyledons</taxon>
        <taxon>Gunneridae</taxon>
        <taxon>Pentapetalae</taxon>
        <taxon>asterids</taxon>
        <taxon>lamiids</taxon>
        <taxon>Boraginales</taxon>
        <taxon>Boraginaceae</taxon>
        <taxon>Boraginoideae</taxon>
        <taxon>Lithospermeae</taxon>
        <taxon>Lithospermum</taxon>
    </lineage>
</organism>
<accession>A0AAV3S241</accession>
<name>A0AAV3S241_LITER</name>
<dbReference type="AlphaFoldDB" id="A0AAV3S241"/>
<dbReference type="EMBL" id="BAABME010014512">
    <property type="protein sequence ID" value="GAA0187240.1"/>
    <property type="molecule type" value="Genomic_DNA"/>
</dbReference>
<keyword evidence="2" id="KW-1185">Reference proteome</keyword>
<dbReference type="PANTHER" id="PTHR33356">
    <property type="entry name" value="TIP41-LIKE PROTEIN"/>
    <property type="match status" value="1"/>
</dbReference>
<dbReference type="Proteomes" id="UP001454036">
    <property type="component" value="Unassembled WGS sequence"/>
</dbReference>
<gene>
    <name evidence="1" type="ORF">LIER_34528</name>
</gene>
<comment type="caution">
    <text evidence="1">The sequence shown here is derived from an EMBL/GenBank/DDBJ whole genome shotgun (WGS) entry which is preliminary data.</text>
</comment>
<dbReference type="PANTHER" id="PTHR33356:SF17">
    <property type="entry name" value="TPX2 CENTRAL DOMAIN-CONTAINING PROTEIN"/>
    <property type="match status" value="1"/>
</dbReference>
<evidence type="ECO:0000313" key="2">
    <source>
        <dbReference type="Proteomes" id="UP001454036"/>
    </source>
</evidence>
<evidence type="ECO:0000313" key="1">
    <source>
        <dbReference type="EMBL" id="GAA0187240.1"/>
    </source>
</evidence>
<proteinExistence type="predicted"/>